<keyword evidence="4 5" id="KW-0067">ATP-binding</keyword>
<keyword evidence="3 9" id="KW-0418">Kinase</keyword>
<protein>
    <submittedName>
        <fullName evidence="9">Serine/threonine protein kinase</fullName>
    </submittedName>
</protein>
<feature type="domain" description="Protein kinase" evidence="8">
    <location>
        <begin position="47"/>
        <end position="308"/>
    </location>
</feature>
<dbReference type="CDD" id="cd14014">
    <property type="entry name" value="STKc_PknB_like"/>
    <property type="match status" value="1"/>
</dbReference>
<dbReference type="Gene3D" id="1.10.510.10">
    <property type="entry name" value="Transferase(Phosphotransferase) domain 1"/>
    <property type="match status" value="1"/>
</dbReference>
<dbReference type="PANTHER" id="PTHR43289">
    <property type="entry name" value="MITOGEN-ACTIVATED PROTEIN KINASE KINASE KINASE 20-RELATED"/>
    <property type="match status" value="1"/>
</dbReference>
<evidence type="ECO:0000259" key="8">
    <source>
        <dbReference type="PROSITE" id="PS50011"/>
    </source>
</evidence>
<keyword evidence="1" id="KW-0808">Transferase</keyword>
<feature type="compositionally biased region" description="Pro residues" evidence="6">
    <location>
        <begin position="385"/>
        <end position="411"/>
    </location>
</feature>
<dbReference type="Proteomes" id="UP000199400">
    <property type="component" value="Unassembled WGS sequence"/>
</dbReference>
<keyword evidence="2 5" id="KW-0547">Nucleotide-binding</keyword>
<keyword evidence="7" id="KW-0812">Transmembrane</keyword>
<dbReference type="EMBL" id="FOMX01000006">
    <property type="protein sequence ID" value="SFD92592.1"/>
    <property type="molecule type" value="Genomic_DNA"/>
</dbReference>
<evidence type="ECO:0000256" key="4">
    <source>
        <dbReference type="ARBA" id="ARBA00022840"/>
    </source>
</evidence>
<organism evidence="9 10">
    <name type="scientific">Nannocystis exedens</name>
    <dbReference type="NCBI Taxonomy" id="54"/>
    <lineage>
        <taxon>Bacteria</taxon>
        <taxon>Pseudomonadati</taxon>
        <taxon>Myxococcota</taxon>
        <taxon>Polyangia</taxon>
        <taxon>Nannocystales</taxon>
        <taxon>Nannocystaceae</taxon>
        <taxon>Nannocystis</taxon>
    </lineage>
</organism>
<evidence type="ECO:0000256" key="1">
    <source>
        <dbReference type="ARBA" id="ARBA00022679"/>
    </source>
</evidence>
<feature type="binding site" evidence="5">
    <location>
        <position position="76"/>
    </location>
    <ligand>
        <name>ATP</name>
        <dbReference type="ChEBI" id="CHEBI:30616"/>
    </ligand>
</feature>
<dbReference type="PANTHER" id="PTHR43289:SF6">
    <property type="entry name" value="SERINE_THREONINE-PROTEIN KINASE NEKL-3"/>
    <property type="match status" value="1"/>
</dbReference>
<evidence type="ECO:0000256" key="3">
    <source>
        <dbReference type="ARBA" id="ARBA00022777"/>
    </source>
</evidence>
<feature type="region of interest" description="Disordered" evidence="6">
    <location>
        <begin position="372"/>
        <end position="469"/>
    </location>
</feature>
<feature type="region of interest" description="Disordered" evidence="6">
    <location>
        <begin position="1"/>
        <end position="29"/>
    </location>
</feature>
<dbReference type="PROSITE" id="PS50011">
    <property type="entry name" value="PROTEIN_KINASE_DOM"/>
    <property type="match status" value="1"/>
</dbReference>
<dbReference type="PROSITE" id="PS00107">
    <property type="entry name" value="PROTEIN_KINASE_ATP"/>
    <property type="match status" value="1"/>
</dbReference>
<evidence type="ECO:0000256" key="5">
    <source>
        <dbReference type="PROSITE-ProRule" id="PRU10141"/>
    </source>
</evidence>
<dbReference type="STRING" id="54.SAMN02745121_02236"/>
<keyword evidence="9" id="KW-0723">Serine/threonine-protein kinase</keyword>
<reference evidence="10" key="1">
    <citation type="submission" date="2016-10" db="EMBL/GenBank/DDBJ databases">
        <authorList>
            <person name="Varghese N."/>
            <person name="Submissions S."/>
        </authorList>
    </citation>
    <scope>NUCLEOTIDE SEQUENCE [LARGE SCALE GENOMIC DNA]</scope>
    <source>
        <strain evidence="10">ATCC 25963</strain>
    </source>
</reference>
<evidence type="ECO:0000313" key="9">
    <source>
        <dbReference type="EMBL" id="SFD92592.1"/>
    </source>
</evidence>
<evidence type="ECO:0000256" key="2">
    <source>
        <dbReference type="ARBA" id="ARBA00022741"/>
    </source>
</evidence>
<accession>A0A1I1WBW6</accession>
<evidence type="ECO:0000313" key="10">
    <source>
        <dbReference type="Proteomes" id="UP000199400"/>
    </source>
</evidence>
<dbReference type="GO" id="GO:0005524">
    <property type="term" value="F:ATP binding"/>
    <property type="evidence" value="ECO:0007669"/>
    <property type="project" value="UniProtKB-UniRule"/>
</dbReference>
<dbReference type="SMART" id="SM00220">
    <property type="entry name" value="S_TKc"/>
    <property type="match status" value="1"/>
</dbReference>
<name>A0A1I1WBW6_9BACT</name>
<gene>
    <name evidence="9" type="ORF">SAMN02745121_02236</name>
</gene>
<dbReference type="InterPro" id="IPR000719">
    <property type="entry name" value="Prot_kinase_dom"/>
</dbReference>
<dbReference type="InterPro" id="IPR011009">
    <property type="entry name" value="Kinase-like_dom_sf"/>
</dbReference>
<feature type="compositionally biased region" description="Pro residues" evidence="6">
    <location>
        <begin position="438"/>
        <end position="447"/>
    </location>
</feature>
<proteinExistence type="predicted"/>
<keyword evidence="7" id="KW-1133">Transmembrane helix</keyword>
<dbReference type="Pfam" id="PF00069">
    <property type="entry name" value="Pkinase"/>
    <property type="match status" value="1"/>
</dbReference>
<evidence type="ECO:0000256" key="6">
    <source>
        <dbReference type="SAM" id="MobiDB-lite"/>
    </source>
</evidence>
<sequence length="543" mass="55969">MAGDDVDGTGPTQASPAGDAPTDVASGVTRRTDAADSLLGGVLAGRYRIDRRLGSGGMGAVYAGTHLLLDRPVAVKVIKPRFGDDPGIAQRFIQEARAASVIAHAHVVEITDFGETDGGTAFFVMERLEGEDLAATVAREGPLAWQRVVHIGEQIARALAAAHKHGVVHRDIKPANCFRLTRDDDPDYIKVLDFGLAKVVGGASRGDDASLTQTGALLGTPGYIAPELYRGLAADHRVDIYALGALMHKLLTGELPPMRLGSDDPTELALSAVPPGLQAILRRALADDPSARYPTAQAVAADLRHLAAGTGVSLDPGSDPPAASGPLLAVTHDARGLSFTIGAPLLGVLLLGLGLFVFFSLRADGLPPAEPAGVPVEPARSDAEPGPPVAAAPAPPAPPPPVPPPPVPAPIEPTSAEPRPPTAPSTVEPRTASATSDPEPPPAPPADPGATTDGPGPPPVSALPAGSPAAVQKAIRRRCAGTFDYTVRLEWKADAEGRLIPGSARVVGAPLHNDAESCALRQLVRTELAWTPDETYTHAFKSG</sequence>
<keyword evidence="10" id="KW-1185">Reference proteome</keyword>
<dbReference type="InterPro" id="IPR017441">
    <property type="entry name" value="Protein_kinase_ATP_BS"/>
</dbReference>
<evidence type="ECO:0000256" key="7">
    <source>
        <dbReference type="SAM" id="Phobius"/>
    </source>
</evidence>
<dbReference type="Gene3D" id="3.30.200.20">
    <property type="entry name" value="Phosphorylase Kinase, domain 1"/>
    <property type="match status" value="1"/>
</dbReference>
<dbReference type="GO" id="GO:0004674">
    <property type="term" value="F:protein serine/threonine kinase activity"/>
    <property type="evidence" value="ECO:0007669"/>
    <property type="project" value="UniProtKB-KW"/>
</dbReference>
<dbReference type="SUPFAM" id="SSF56112">
    <property type="entry name" value="Protein kinase-like (PK-like)"/>
    <property type="match status" value="1"/>
</dbReference>
<dbReference type="AlphaFoldDB" id="A0A1I1WBW6"/>
<dbReference type="RefSeq" id="WP_100792875.1">
    <property type="nucleotide sequence ID" value="NZ_FOMX01000006.1"/>
</dbReference>
<keyword evidence="7" id="KW-0472">Membrane</keyword>
<feature type="transmembrane region" description="Helical" evidence="7">
    <location>
        <begin position="337"/>
        <end position="359"/>
    </location>
</feature>